<feature type="non-terminal residue" evidence="2">
    <location>
        <position position="1"/>
    </location>
</feature>
<gene>
    <name evidence="2" type="ORF">QSG27_05795</name>
</gene>
<reference evidence="2 3" key="1">
    <citation type="submission" date="2023-06" db="EMBL/GenBank/DDBJ databases">
        <title>Azospirillum isscasensis sp.nov, a bacterium isolated from rhizosphere soil of rice.</title>
        <authorList>
            <person name="Wang H."/>
        </authorList>
    </citation>
    <scope>NUCLEOTIDE SEQUENCE [LARGE SCALE GENOMIC DNA]</scope>
    <source>
        <strain evidence="2 3">C340-1</strain>
    </source>
</reference>
<evidence type="ECO:0000313" key="3">
    <source>
        <dbReference type="Proteomes" id="UP001227317"/>
    </source>
</evidence>
<sequence length="105" mass="10679">VRQVAGPPDAAQHVLQLVRLLGGPPAEFVPATDRDAPKATAARTGRAPSRTVETLVAEAMLPPNAVGKGERVVIRFVSQRSGGCGSLEGRDRVCVALAGGTGAGL</sequence>
<dbReference type="Proteomes" id="UP001227317">
    <property type="component" value="Unassembled WGS sequence"/>
</dbReference>
<name>A0ABU0WDD5_9PROT</name>
<dbReference type="EMBL" id="JAUJFI010000017">
    <property type="protein sequence ID" value="MDQ2102200.1"/>
    <property type="molecule type" value="Genomic_DNA"/>
</dbReference>
<comment type="caution">
    <text evidence="2">The sequence shown here is derived from an EMBL/GenBank/DDBJ whole genome shotgun (WGS) entry which is preliminary data.</text>
</comment>
<evidence type="ECO:0000313" key="2">
    <source>
        <dbReference type="EMBL" id="MDQ2102200.1"/>
    </source>
</evidence>
<feature type="region of interest" description="Disordered" evidence="1">
    <location>
        <begin position="28"/>
        <end position="48"/>
    </location>
</feature>
<keyword evidence="3" id="KW-1185">Reference proteome</keyword>
<protein>
    <submittedName>
        <fullName evidence="2">Uncharacterized protein</fullName>
    </submittedName>
</protein>
<proteinExistence type="predicted"/>
<organism evidence="2 3">
    <name type="scientific">Azospirillum isscasi</name>
    <dbReference type="NCBI Taxonomy" id="3053926"/>
    <lineage>
        <taxon>Bacteria</taxon>
        <taxon>Pseudomonadati</taxon>
        <taxon>Pseudomonadota</taxon>
        <taxon>Alphaproteobacteria</taxon>
        <taxon>Rhodospirillales</taxon>
        <taxon>Azospirillaceae</taxon>
        <taxon>Azospirillum</taxon>
    </lineage>
</organism>
<evidence type="ECO:0000256" key="1">
    <source>
        <dbReference type="SAM" id="MobiDB-lite"/>
    </source>
</evidence>
<accession>A0ABU0WDD5</accession>